<dbReference type="InterPro" id="IPR020846">
    <property type="entry name" value="MFS_dom"/>
</dbReference>
<feature type="transmembrane region" description="Helical" evidence="2">
    <location>
        <begin position="461"/>
        <end position="483"/>
    </location>
</feature>
<dbReference type="EMBL" id="CAJNOG010000443">
    <property type="protein sequence ID" value="CAF1244454.1"/>
    <property type="molecule type" value="Genomic_DNA"/>
</dbReference>
<name>A0A818PWK6_9BILA</name>
<organism evidence="5 6">
    <name type="scientific">Adineta steineri</name>
    <dbReference type="NCBI Taxonomy" id="433720"/>
    <lineage>
        <taxon>Eukaryota</taxon>
        <taxon>Metazoa</taxon>
        <taxon>Spiralia</taxon>
        <taxon>Gnathifera</taxon>
        <taxon>Rotifera</taxon>
        <taxon>Eurotatoria</taxon>
        <taxon>Bdelloidea</taxon>
        <taxon>Adinetida</taxon>
        <taxon>Adinetidae</taxon>
        <taxon>Adineta</taxon>
    </lineage>
</organism>
<dbReference type="InterPro" id="IPR011701">
    <property type="entry name" value="MFS"/>
</dbReference>
<reference evidence="5" key="1">
    <citation type="submission" date="2021-02" db="EMBL/GenBank/DDBJ databases">
        <authorList>
            <person name="Nowell W R."/>
        </authorList>
    </citation>
    <scope>NUCLEOTIDE SEQUENCE</scope>
</reference>
<feature type="transmembrane region" description="Helical" evidence="2">
    <location>
        <begin position="81"/>
        <end position="102"/>
    </location>
</feature>
<comment type="subcellular location">
    <subcellularLocation>
        <location evidence="1">Membrane</location>
        <topology evidence="1">Multi-pass membrane protein</topology>
    </subcellularLocation>
</comment>
<evidence type="ECO:0000313" key="4">
    <source>
        <dbReference type="EMBL" id="CAF1244454.1"/>
    </source>
</evidence>
<feature type="transmembrane region" description="Helical" evidence="2">
    <location>
        <begin position="435"/>
        <end position="455"/>
    </location>
</feature>
<evidence type="ECO:0000256" key="1">
    <source>
        <dbReference type="ARBA" id="ARBA00004141"/>
    </source>
</evidence>
<keyword evidence="2" id="KW-0812">Transmembrane</keyword>
<protein>
    <recommendedName>
        <fullName evidence="3">Major facilitator superfamily (MFS) profile domain-containing protein</fullName>
    </recommendedName>
</protein>
<proteinExistence type="predicted"/>
<dbReference type="PANTHER" id="PTHR11360:SF284">
    <property type="entry name" value="EG:103B4.3 PROTEIN-RELATED"/>
    <property type="match status" value="1"/>
</dbReference>
<feature type="transmembrane region" description="Helical" evidence="2">
    <location>
        <begin position="369"/>
        <end position="390"/>
    </location>
</feature>
<dbReference type="InterPro" id="IPR036259">
    <property type="entry name" value="MFS_trans_sf"/>
</dbReference>
<dbReference type="GO" id="GO:0016020">
    <property type="term" value="C:membrane"/>
    <property type="evidence" value="ECO:0007669"/>
    <property type="project" value="UniProtKB-SubCell"/>
</dbReference>
<dbReference type="PROSITE" id="PS50850">
    <property type="entry name" value="MFS"/>
    <property type="match status" value="1"/>
</dbReference>
<dbReference type="EMBL" id="CAJOAZ010000370">
    <property type="protein sequence ID" value="CAF3630011.1"/>
    <property type="molecule type" value="Genomic_DNA"/>
</dbReference>
<keyword evidence="2" id="KW-1133">Transmembrane helix</keyword>
<evidence type="ECO:0000313" key="5">
    <source>
        <dbReference type="EMBL" id="CAF3630011.1"/>
    </source>
</evidence>
<evidence type="ECO:0000313" key="6">
    <source>
        <dbReference type="Proteomes" id="UP000663844"/>
    </source>
</evidence>
<feature type="transmembrane region" description="Helical" evidence="2">
    <location>
        <begin position="109"/>
        <end position="127"/>
    </location>
</feature>
<feature type="transmembrane region" description="Helical" evidence="2">
    <location>
        <begin position="495"/>
        <end position="514"/>
    </location>
</feature>
<dbReference type="GO" id="GO:0008028">
    <property type="term" value="F:monocarboxylic acid transmembrane transporter activity"/>
    <property type="evidence" value="ECO:0007669"/>
    <property type="project" value="TreeGrafter"/>
</dbReference>
<dbReference type="Proteomes" id="UP000663845">
    <property type="component" value="Unassembled WGS sequence"/>
</dbReference>
<feature type="transmembrane region" description="Helical" evidence="2">
    <location>
        <begin position="165"/>
        <end position="185"/>
    </location>
</feature>
<dbReference type="InterPro" id="IPR050327">
    <property type="entry name" value="Proton-linked_MCT"/>
</dbReference>
<keyword evidence="2" id="KW-0472">Membrane</keyword>
<dbReference type="AlphaFoldDB" id="A0A818PWK6"/>
<gene>
    <name evidence="4" type="ORF">JYZ213_LOCUS29260</name>
    <name evidence="5" type="ORF">OXD698_LOCUS7891</name>
</gene>
<dbReference type="PANTHER" id="PTHR11360">
    <property type="entry name" value="MONOCARBOXYLATE TRANSPORTER"/>
    <property type="match status" value="1"/>
</dbReference>
<dbReference type="Proteomes" id="UP000663844">
    <property type="component" value="Unassembled WGS sequence"/>
</dbReference>
<feature type="transmembrane region" description="Helical" evidence="2">
    <location>
        <begin position="526"/>
        <end position="548"/>
    </location>
</feature>
<comment type="caution">
    <text evidence="5">The sequence shown here is derived from an EMBL/GenBank/DDBJ whole genome shotgun (WGS) entry which is preliminary data.</text>
</comment>
<feature type="transmembrane region" description="Helical" evidence="2">
    <location>
        <begin position="39"/>
        <end position="61"/>
    </location>
</feature>
<feature type="transmembrane region" description="Helical" evidence="2">
    <location>
        <begin position="197"/>
        <end position="216"/>
    </location>
</feature>
<dbReference type="Gene3D" id="1.20.1250.20">
    <property type="entry name" value="MFS general substrate transporter like domains"/>
    <property type="match status" value="2"/>
</dbReference>
<feature type="domain" description="Major facilitator superfamily (MFS) profile" evidence="3">
    <location>
        <begin position="43"/>
        <end position="550"/>
    </location>
</feature>
<sequence length="574" mass="63530">MTNKVETKLQDEKDTKRNLHKVEDDEEYDYITIPPDGGYGWVVLIACFMINLIVDGFLYAFGAISETLRKHFDCHEWEVTLVSSLACGFYLLSAPIASALCNKYGCRKVGIIGSVIGALAVAASVLAPNIYIMWLLFGVIGGIGMGLVYLPSIIMVGYYFEEKRAIATGIVTAGTGIGSIIFGPMARALFKVLGWKMGLFILAVILLCCVICCIFMRPLQPIRKRRVLPSNDLVDDNVFNGTTSSPLINESKPIRTGNIPTSIQTPDSNFSEVTIEQKIKKRSRTDSAISTKSRQSIKAEDAVRPLYKEDVLYQGDTRDLPEYTSQPDIPSYIQQTTKIPETVEKSRMKAFWDIFLSMADFNLLTDKKMLIICLANVSSMIGFYSPYLFIVKLAQLEGSIPETKAVYLLSIIGFSNTAARFASGWITKIPHMTPLLVNNIGLTIAGIATLLVPFCHTYAHFFIYCIIWGGFIAFHVSLSPVIVCQTVGLERYSNALGLTLMFRGITALSAPPIMGAIRDATDSFDLAFIIGGISFIVSALMHFFLMWINHREEEQLNKTKKINNIQITPGALGV</sequence>
<evidence type="ECO:0000259" key="3">
    <source>
        <dbReference type="PROSITE" id="PS50850"/>
    </source>
</evidence>
<feature type="transmembrane region" description="Helical" evidence="2">
    <location>
        <begin position="133"/>
        <end position="158"/>
    </location>
</feature>
<evidence type="ECO:0000256" key="2">
    <source>
        <dbReference type="SAM" id="Phobius"/>
    </source>
</evidence>
<dbReference type="CDD" id="cd17352">
    <property type="entry name" value="MFS_MCT_SLC16"/>
    <property type="match status" value="1"/>
</dbReference>
<dbReference type="SUPFAM" id="SSF103473">
    <property type="entry name" value="MFS general substrate transporter"/>
    <property type="match status" value="1"/>
</dbReference>
<accession>A0A818PWK6</accession>
<dbReference type="Pfam" id="PF07690">
    <property type="entry name" value="MFS_1"/>
    <property type="match status" value="1"/>
</dbReference>
<feature type="transmembrane region" description="Helical" evidence="2">
    <location>
        <begin position="405"/>
        <end position="423"/>
    </location>
</feature>